<keyword evidence="6 7" id="KW-0472">Membrane</keyword>
<organism evidence="9 10">
    <name type="scientific">Nocardiopsis coralli</name>
    <dbReference type="NCBI Taxonomy" id="2772213"/>
    <lineage>
        <taxon>Bacteria</taxon>
        <taxon>Bacillati</taxon>
        <taxon>Actinomycetota</taxon>
        <taxon>Actinomycetes</taxon>
        <taxon>Streptosporangiales</taxon>
        <taxon>Nocardiopsidaceae</taxon>
        <taxon>Nocardiopsis</taxon>
    </lineage>
</organism>
<keyword evidence="10" id="KW-1185">Reference proteome</keyword>
<feature type="transmembrane region" description="Helical" evidence="7">
    <location>
        <begin position="45"/>
        <end position="66"/>
    </location>
</feature>
<feature type="transmembrane region" description="Helical" evidence="7">
    <location>
        <begin position="191"/>
        <end position="210"/>
    </location>
</feature>
<feature type="transmembrane region" description="Helical" evidence="7">
    <location>
        <begin position="78"/>
        <end position="102"/>
    </location>
</feature>
<reference evidence="9 10" key="1">
    <citation type="submission" date="2020-09" db="EMBL/GenBank/DDBJ databases">
        <title>Diversity and distribution of actinomycetes associated with coral in the coast of Hainan.</title>
        <authorList>
            <person name="Li F."/>
        </authorList>
    </citation>
    <scope>NUCLEOTIDE SEQUENCE [LARGE SCALE GENOMIC DNA]</scope>
    <source>
        <strain evidence="9 10">HNM0947</strain>
    </source>
</reference>
<evidence type="ECO:0000313" key="10">
    <source>
        <dbReference type="Proteomes" id="UP000806528"/>
    </source>
</evidence>
<dbReference type="EMBL" id="JADBGI010000020">
    <property type="protein sequence ID" value="MBE3001083.1"/>
    <property type="molecule type" value="Genomic_DNA"/>
</dbReference>
<evidence type="ECO:0000313" key="9">
    <source>
        <dbReference type="EMBL" id="MBE3001083.1"/>
    </source>
</evidence>
<dbReference type="Proteomes" id="UP000806528">
    <property type="component" value="Unassembled WGS sequence"/>
</dbReference>
<keyword evidence="5 7" id="KW-1133">Transmembrane helix</keyword>
<comment type="similarity">
    <text evidence="2 7">Belongs to the TVP38/TMEM64 family.</text>
</comment>
<evidence type="ECO:0000256" key="5">
    <source>
        <dbReference type="ARBA" id="ARBA00022989"/>
    </source>
</evidence>
<feature type="transmembrane region" description="Helical" evidence="7">
    <location>
        <begin position="12"/>
        <end position="33"/>
    </location>
</feature>
<feature type="transmembrane region" description="Helical" evidence="7">
    <location>
        <begin position="161"/>
        <end position="185"/>
    </location>
</feature>
<name>A0ABR9PB66_9ACTN</name>
<dbReference type="PANTHER" id="PTHR12677:SF59">
    <property type="entry name" value="GOLGI APPARATUS MEMBRANE PROTEIN TVP38-RELATED"/>
    <property type="match status" value="1"/>
</dbReference>
<evidence type="ECO:0000256" key="3">
    <source>
        <dbReference type="ARBA" id="ARBA00022475"/>
    </source>
</evidence>
<evidence type="ECO:0000259" key="8">
    <source>
        <dbReference type="Pfam" id="PF09335"/>
    </source>
</evidence>
<evidence type="ECO:0000256" key="4">
    <source>
        <dbReference type="ARBA" id="ARBA00022692"/>
    </source>
</evidence>
<gene>
    <name evidence="9" type="ORF">IDM40_20650</name>
</gene>
<evidence type="ECO:0000256" key="2">
    <source>
        <dbReference type="ARBA" id="ARBA00008640"/>
    </source>
</evidence>
<dbReference type="Pfam" id="PF09335">
    <property type="entry name" value="VTT_dom"/>
    <property type="match status" value="1"/>
</dbReference>
<keyword evidence="3 7" id="KW-1003">Cell membrane</keyword>
<keyword evidence="4 7" id="KW-0812">Transmembrane</keyword>
<dbReference type="InterPro" id="IPR032816">
    <property type="entry name" value="VTT_dom"/>
</dbReference>
<accession>A0ABR9PB66</accession>
<dbReference type="InterPro" id="IPR015414">
    <property type="entry name" value="TMEM64"/>
</dbReference>
<dbReference type="PANTHER" id="PTHR12677">
    <property type="entry name" value="GOLGI APPARATUS MEMBRANE PROTEIN TVP38-RELATED"/>
    <property type="match status" value="1"/>
</dbReference>
<feature type="transmembrane region" description="Helical" evidence="7">
    <location>
        <begin position="131"/>
        <end position="149"/>
    </location>
</feature>
<proteinExistence type="inferred from homology"/>
<feature type="domain" description="VTT" evidence="8">
    <location>
        <begin position="66"/>
        <end position="183"/>
    </location>
</feature>
<protein>
    <recommendedName>
        <fullName evidence="7">TVP38/TMEM64 family membrane protein</fullName>
    </recommendedName>
</protein>
<comment type="subcellular location">
    <subcellularLocation>
        <location evidence="1 7">Cell membrane</location>
        <topology evidence="1 7">Multi-pass membrane protein</topology>
    </subcellularLocation>
</comment>
<dbReference type="RefSeq" id="WP_193123678.1">
    <property type="nucleotide sequence ID" value="NZ_JADBGI010000020.1"/>
</dbReference>
<evidence type="ECO:0000256" key="6">
    <source>
        <dbReference type="ARBA" id="ARBA00023136"/>
    </source>
</evidence>
<sequence length="228" mass="24161">MDIWGKGARGEHLLKAGLVTLWLVFFVWAVFYGPSLDQIQDWVDSAAMSGPLLYLGLYVVAVFALLPRPALNVAGGLLFGMGAGLFLATVGGVLSALVQFLFARHVAGEAVASRLPEGVRGKLDALADHRGLLAAIQLRLIPVIPYQAINYGFGLTRIRTWHFVLGTFVGSIPVTAAFVLVGAGGSDYGRPAMIATAVLAALVGLGWWLWSRYGDGARRGSSTPPDAV</sequence>
<comment type="caution">
    <text evidence="9">The sequence shown here is derived from an EMBL/GenBank/DDBJ whole genome shotgun (WGS) entry which is preliminary data.</text>
</comment>
<evidence type="ECO:0000256" key="7">
    <source>
        <dbReference type="RuleBase" id="RU366058"/>
    </source>
</evidence>
<evidence type="ECO:0000256" key="1">
    <source>
        <dbReference type="ARBA" id="ARBA00004651"/>
    </source>
</evidence>